<evidence type="ECO:0000256" key="3">
    <source>
        <dbReference type="ARBA" id="ARBA00022801"/>
    </source>
</evidence>
<dbReference type="GO" id="GO:0046872">
    <property type="term" value="F:metal ion binding"/>
    <property type="evidence" value="ECO:0007669"/>
    <property type="project" value="UniProtKB-KW"/>
</dbReference>
<comment type="cofactor">
    <cofactor evidence="1">
        <name>Zn(2+)</name>
        <dbReference type="ChEBI" id="CHEBI:29105"/>
    </cofactor>
</comment>
<dbReference type="Gene3D" id="3.40.630.10">
    <property type="entry name" value="Zn peptidases"/>
    <property type="match status" value="1"/>
</dbReference>
<keyword evidence="4" id="KW-0862">Zinc</keyword>
<comment type="caution">
    <text evidence="6">The sequence shown here is derived from an EMBL/GenBank/DDBJ whole genome shotgun (WGS) entry which is preliminary data.</text>
</comment>
<dbReference type="SUPFAM" id="SSF53187">
    <property type="entry name" value="Zn-dependent exopeptidases"/>
    <property type="match status" value="1"/>
</dbReference>
<organism evidence="6 7">
    <name type="scientific">Dysosmobacter segnis</name>
    <dbReference type="NCBI Taxonomy" id="2763042"/>
    <lineage>
        <taxon>Bacteria</taxon>
        <taxon>Bacillati</taxon>
        <taxon>Bacillota</taxon>
        <taxon>Clostridia</taxon>
        <taxon>Eubacteriales</taxon>
        <taxon>Oscillospiraceae</taxon>
        <taxon>Dysosmobacter</taxon>
    </lineage>
</organism>
<evidence type="ECO:0000259" key="5">
    <source>
        <dbReference type="Pfam" id="PF24827"/>
    </source>
</evidence>
<dbReference type="InterPro" id="IPR053138">
    <property type="entry name" value="N-alpha-Ac-DABA_deacetylase"/>
</dbReference>
<dbReference type="GO" id="GO:0016788">
    <property type="term" value="F:hydrolase activity, acting on ester bonds"/>
    <property type="evidence" value="ECO:0007669"/>
    <property type="project" value="InterPro"/>
</dbReference>
<evidence type="ECO:0000313" key="6">
    <source>
        <dbReference type="EMBL" id="MBC5771092.1"/>
    </source>
</evidence>
<evidence type="ECO:0000256" key="2">
    <source>
        <dbReference type="ARBA" id="ARBA00022723"/>
    </source>
</evidence>
<evidence type="ECO:0000313" key="7">
    <source>
        <dbReference type="Proteomes" id="UP000620327"/>
    </source>
</evidence>
<sequence>MACNVILLPLTNPTAFYAGTKQVVPEDGINLNRAFPGNAKGSLSARLAVALENALYPVADFLADLHGGDYNEVLHPLVFFPTSGDAAINRTSLIAAQTLTVPYRVRSSARNGLYSWAVQKNVPALLIERGGRGISIFLRRTMVAKRFSGHIPNVSAKSRR</sequence>
<name>A0A923MLH7_9FIRM</name>
<accession>A0A923MLH7</accession>
<feature type="domain" description="Succinylglutamate desuccinylase/Aspartoacylase catalytic" evidence="5">
    <location>
        <begin position="5"/>
        <end position="131"/>
    </location>
</feature>
<dbReference type="EMBL" id="JACOQI010000012">
    <property type="protein sequence ID" value="MBC5771092.1"/>
    <property type="molecule type" value="Genomic_DNA"/>
</dbReference>
<evidence type="ECO:0000256" key="4">
    <source>
        <dbReference type="ARBA" id="ARBA00022833"/>
    </source>
</evidence>
<reference evidence="6" key="1">
    <citation type="submission" date="2020-08" db="EMBL/GenBank/DDBJ databases">
        <title>Genome public.</title>
        <authorList>
            <person name="Liu C."/>
            <person name="Sun Q."/>
        </authorList>
    </citation>
    <scope>NUCLEOTIDE SEQUENCE</scope>
    <source>
        <strain evidence="6">BX15</strain>
    </source>
</reference>
<dbReference type="AlphaFoldDB" id="A0A923MLH7"/>
<dbReference type="PANTHER" id="PTHR37326">
    <property type="entry name" value="BLL3975 PROTEIN"/>
    <property type="match status" value="1"/>
</dbReference>
<keyword evidence="3" id="KW-0378">Hydrolase</keyword>
<proteinExistence type="predicted"/>
<dbReference type="InterPro" id="IPR055438">
    <property type="entry name" value="AstE_AspA_cat"/>
</dbReference>
<protein>
    <submittedName>
        <fullName evidence="6">Succinylglutamate desuccinylase/aspartoacylase family protein</fullName>
    </submittedName>
</protein>
<evidence type="ECO:0000256" key="1">
    <source>
        <dbReference type="ARBA" id="ARBA00001947"/>
    </source>
</evidence>
<keyword evidence="2" id="KW-0479">Metal-binding</keyword>
<gene>
    <name evidence="6" type="ORF">H8Z83_12310</name>
</gene>
<keyword evidence="7" id="KW-1185">Reference proteome</keyword>
<dbReference type="Proteomes" id="UP000620327">
    <property type="component" value="Unassembled WGS sequence"/>
</dbReference>
<dbReference type="Pfam" id="PF24827">
    <property type="entry name" value="AstE_AspA_cat"/>
    <property type="match status" value="1"/>
</dbReference>
<dbReference type="PANTHER" id="PTHR37326:SF1">
    <property type="entry name" value="BLL3975 PROTEIN"/>
    <property type="match status" value="1"/>
</dbReference>